<evidence type="ECO:0000313" key="2">
    <source>
        <dbReference type="EMBL" id="QDU82010.1"/>
    </source>
</evidence>
<dbReference type="AlphaFoldDB" id="A0A518CS19"/>
<dbReference type="OrthoDB" id="291172at2"/>
<dbReference type="KEGG" id="plon:Pla110_37620"/>
<dbReference type="InterPro" id="IPR001584">
    <property type="entry name" value="Integrase_cat-core"/>
</dbReference>
<evidence type="ECO:0000259" key="1">
    <source>
        <dbReference type="Pfam" id="PF13683"/>
    </source>
</evidence>
<dbReference type="EMBL" id="CP036281">
    <property type="protein sequence ID" value="QDU82010.1"/>
    <property type="molecule type" value="Genomic_DNA"/>
</dbReference>
<reference evidence="2 3" key="1">
    <citation type="submission" date="2019-02" db="EMBL/GenBank/DDBJ databases">
        <title>Deep-cultivation of Planctomycetes and their phenomic and genomic characterization uncovers novel biology.</title>
        <authorList>
            <person name="Wiegand S."/>
            <person name="Jogler M."/>
            <person name="Boedeker C."/>
            <person name="Pinto D."/>
            <person name="Vollmers J."/>
            <person name="Rivas-Marin E."/>
            <person name="Kohn T."/>
            <person name="Peeters S.H."/>
            <person name="Heuer A."/>
            <person name="Rast P."/>
            <person name="Oberbeckmann S."/>
            <person name="Bunk B."/>
            <person name="Jeske O."/>
            <person name="Meyerdierks A."/>
            <person name="Storesund J.E."/>
            <person name="Kallscheuer N."/>
            <person name="Luecker S."/>
            <person name="Lage O.M."/>
            <person name="Pohl T."/>
            <person name="Merkel B.J."/>
            <person name="Hornburger P."/>
            <person name="Mueller R.-W."/>
            <person name="Bruemmer F."/>
            <person name="Labrenz M."/>
            <person name="Spormann A.M."/>
            <person name="Op den Camp H."/>
            <person name="Overmann J."/>
            <person name="Amann R."/>
            <person name="Jetten M.S.M."/>
            <person name="Mascher T."/>
            <person name="Medema M.H."/>
            <person name="Devos D.P."/>
            <person name="Kaster A.-K."/>
            <person name="Ovreas L."/>
            <person name="Rohde M."/>
            <person name="Galperin M.Y."/>
            <person name="Jogler C."/>
        </authorList>
    </citation>
    <scope>NUCLEOTIDE SEQUENCE [LARGE SCALE GENOMIC DNA]</scope>
    <source>
        <strain evidence="2 3">Pla110</strain>
    </source>
</reference>
<protein>
    <recommendedName>
        <fullName evidence="1">Integrase catalytic domain-containing protein</fullName>
    </recommendedName>
</protein>
<accession>A0A518CS19</accession>
<evidence type="ECO:0000313" key="3">
    <source>
        <dbReference type="Proteomes" id="UP000317178"/>
    </source>
</evidence>
<dbReference type="SUPFAM" id="SSF53098">
    <property type="entry name" value="Ribonuclease H-like"/>
    <property type="match status" value="1"/>
</dbReference>
<dbReference type="Pfam" id="PF13683">
    <property type="entry name" value="rve_3"/>
    <property type="match status" value="1"/>
</dbReference>
<feature type="domain" description="Integrase catalytic" evidence="1">
    <location>
        <begin position="2"/>
        <end position="50"/>
    </location>
</feature>
<name>A0A518CS19_9PLAN</name>
<organism evidence="2 3">
    <name type="scientific">Polystyrenella longa</name>
    <dbReference type="NCBI Taxonomy" id="2528007"/>
    <lineage>
        <taxon>Bacteria</taxon>
        <taxon>Pseudomonadati</taxon>
        <taxon>Planctomycetota</taxon>
        <taxon>Planctomycetia</taxon>
        <taxon>Planctomycetales</taxon>
        <taxon>Planctomycetaceae</taxon>
        <taxon>Polystyrenella</taxon>
    </lineage>
</organism>
<dbReference type="InterPro" id="IPR012337">
    <property type="entry name" value="RNaseH-like_sf"/>
</dbReference>
<keyword evidence="3" id="KW-1185">Reference proteome</keyword>
<proteinExistence type="predicted"/>
<sequence>MNAYLERFMRSLKSECLRKMIFFGEHSLARALKEYVAHYHSERNHQGLDNQLIDPDEVRCVAGKVECRERLGGLLKCYYRDAA</sequence>
<dbReference type="GO" id="GO:0015074">
    <property type="term" value="P:DNA integration"/>
    <property type="evidence" value="ECO:0007669"/>
    <property type="project" value="InterPro"/>
</dbReference>
<dbReference type="Proteomes" id="UP000317178">
    <property type="component" value="Chromosome"/>
</dbReference>
<gene>
    <name evidence="2" type="ORF">Pla110_37620</name>
</gene>